<feature type="compositionally biased region" description="Polar residues" evidence="1">
    <location>
        <begin position="16"/>
        <end position="40"/>
    </location>
</feature>
<dbReference type="InterPro" id="IPR029472">
    <property type="entry name" value="Copia-like_N"/>
</dbReference>
<accession>A0A7J6DKN2</accession>
<gene>
    <name evidence="3" type="ORF">G4B88_009917</name>
</gene>
<dbReference type="Proteomes" id="UP000583929">
    <property type="component" value="Unassembled WGS sequence"/>
</dbReference>
<sequence>MLHPFCPIIPLVSNVTGDNTTQQPATQTRPVQEDSSSPYYLNSGDHPGLTLVSSSLSDKNFQPWRRNFELSVSARSKIGFLKGTLPPPSIDDVLHNH</sequence>
<dbReference type="PANTHER" id="PTHR37610">
    <property type="entry name" value="CCHC-TYPE DOMAIN-CONTAINING PROTEIN"/>
    <property type="match status" value="1"/>
</dbReference>
<feature type="domain" description="Retrotransposon Copia-like N-terminal" evidence="2">
    <location>
        <begin position="45"/>
        <end position="88"/>
    </location>
</feature>
<keyword evidence="4" id="KW-1185">Reference proteome</keyword>
<organism evidence="3 4">
    <name type="scientific">Cannabis sativa</name>
    <name type="common">Hemp</name>
    <name type="synonym">Marijuana</name>
    <dbReference type="NCBI Taxonomy" id="3483"/>
    <lineage>
        <taxon>Eukaryota</taxon>
        <taxon>Viridiplantae</taxon>
        <taxon>Streptophyta</taxon>
        <taxon>Embryophyta</taxon>
        <taxon>Tracheophyta</taxon>
        <taxon>Spermatophyta</taxon>
        <taxon>Magnoliopsida</taxon>
        <taxon>eudicotyledons</taxon>
        <taxon>Gunneridae</taxon>
        <taxon>Pentapetalae</taxon>
        <taxon>rosids</taxon>
        <taxon>fabids</taxon>
        <taxon>Rosales</taxon>
        <taxon>Cannabaceae</taxon>
        <taxon>Cannabis</taxon>
    </lineage>
</organism>
<name>A0A7J6DKN2_CANSA</name>
<evidence type="ECO:0000256" key="1">
    <source>
        <dbReference type="SAM" id="MobiDB-lite"/>
    </source>
</evidence>
<feature type="region of interest" description="Disordered" evidence="1">
    <location>
        <begin position="16"/>
        <end position="44"/>
    </location>
</feature>
<reference evidence="3 4" key="1">
    <citation type="journal article" date="2020" name="bioRxiv">
        <title>Sequence and annotation of 42 cannabis genomes reveals extensive copy number variation in cannabinoid synthesis and pathogen resistance genes.</title>
        <authorList>
            <person name="Mckernan K.J."/>
            <person name="Helbert Y."/>
            <person name="Kane L.T."/>
            <person name="Ebling H."/>
            <person name="Zhang L."/>
            <person name="Liu B."/>
            <person name="Eaton Z."/>
            <person name="Mclaughlin S."/>
            <person name="Kingan S."/>
            <person name="Baybayan P."/>
            <person name="Concepcion G."/>
            <person name="Jordan M."/>
            <person name="Riva A."/>
            <person name="Barbazuk W."/>
            <person name="Harkins T."/>
        </authorList>
    </citation>
    <scope>NUCLEOTIDE SEQUENCE [LARGE SCALE GENOMIC DNA]</scope>
    <source>
        <strain evidence="4">cv. Jamaican Lion 4</strain>
        <tissue evidence="3">Leaf</tissue>
    </source>
</reference>
<evidence type="ECO:0000313" key="3">
    <source>
        <dbReference type="EMBL" id="KAF4346654.1"/>
    </source>
</evidence>
<protein>
    <recommendedName>
        <fullName evidence="2">Retrotransposon Copia-like N-terminal domain-containing protein</fullName>
    </recommendedName>
</protein>
<dbReference type="Pfam" id="PF14244">
    <property type="entry name" value="Retrotran_gag_3"/>
    <property type="match status" value="1"/>
</dbReference>
<evidence type="ECO:0000313" key="4">
    <source>
        <dbReference type="Proteomes" id="UP000583929"/>
    </source>
</evidence>
<comment type="caution">
    <text evidence="3">The sequence shown here is derived from an EMBL/GenBank/DDBJ whole genome shotgun (WGS) entry which is preliminary data.</text>
</comment>
<dbReference type="AlphaFoldDB" id="A0A7J6DKN2"/>
<dbReference type="EMBL" id="JAATIQ010000940">
    <property type="protein sequence ID" value="KAF4346654.1"/>
    <property type="molecule type" value="Genomic_DNA"/>
</dbReference>
<dbReference type="PANTHER" id="PTHR37610:SF40">
    <property type="entry name" value="OS01G0909600 PROTEIN"/>
    <property type="match status" value="1"/>
</dbReference>
<proteinExistence type="predicted"/>
<evidence type="ECO:0000259" key="2">
    <source>
        <dbReference type="Pfam" id="PF14244"/>
    </source>
</evidence>